<dbReference type="Proteomes" id="UP000186914">
    <property type="component" value="Unassembled WGS sequence"/>
</dbReference>
<evidence type="ECO:0000313" key="2">
    <source>
        <dbReference type="Proteomes" id="UP000186914"/>
    </source>
</evidence>
<sequence length="147" mass="16678">MTYYSIMSETDITDRFAEEIVSTCRTGIGDTLRSIIHFTPSESELLYLRNDLYGGDKERAMGLKMVFVNNERLGFGTHETYNRLRKEDAEPNIGDYELTIRAFSDGFVSRVIVGEQGILLTSDSLHIADFEEVAVSLRKMLAEHANE</sequence>
<dbReference type="InterPro" id="IPR055944">
    <property type="entry name" value="DUF7522"/>
</dbReference>
<dbReference type="Pfam" id="PF24366">
    <property type="entry name" value="DUF7522"/>
    <property type="match status" value="1"/>
</dbReference>
<keyword evidence="2" id="KW-1185">Reference proteome</keyword>
<dbReference type="EMBL" id="FTNO01000001">
    <property type="protein sequence ID" value="SIR14978.1"/>
    <property type="molecule type" value="Genomic_DNA"/>
</dbReference>
<proteinExistence type="predicted"/>
<organism evidence="1 2">
    <name type="scientific">Haladaptatus litoreus</name>
    <dbReference type="NCBI Taxonomy" id="553468"/>
    <lineage>
        <taxon>Archaea</taxon>
        <taxon>Methanobacteriati</taxon>
        <taxon>Methanobacteriota</taxon>
        <taxon>Stenosarchaea group</taxon>
        <taxon>Halobacteria</taxon>
        <taxon>Halobacteriales</taxon>
        <taxon>Haladaptataceae</taxon>
        <taxon>Haladaptatus</taxon>
    </lineage>
</organism>
<dbReference type="AlphaFoldDB" id="A0A1N6YK71"/>
<accession>A0A1N6YK71</accession>
<reference evidence="2" key="1">
    <citation type="submission" date="2017-01" db="EMBL/GenBank/DDBJ databases">
        <authorList>
            <person name="Varghese N."/>
            <person name="Submissions S."/>
        </authorList>
    </citation>
    <scope>NUCLEOTIDE SEQUENCE [LARGE SCALE GENOMIC DNA]</scope>
    <source>
        <strain evidence="2">CGMCC 1.7737</strain>
    </source>
</reference>
<protein>
    <submittedName>
        <fullName evidence="1">Uncharacterized protein</fullName>
    </submittedName>
</protein>
<evidence type="ECO:0000313" key="1">
    <source>
        <dbReference type="EMBL" id="SIR14978.1"/>
    </source>
</evidence>
<name>A0A1N6YK71_9EURY</name>
<gene>
    <name evidence="1" type="ORF">SAMN05421858_1606</name>
</gene>